<dbReference type="EMBL" id="APCN01007765">
    <property type="status" value="NOT_ANNOTATED_CDS"/>
    <property type="molecule type" value="Genomic_DNA"/>
</dbReference>
<accession>A0A182ICV3</accession>
<name>A0A182ICV3_ANOAR</name>
<organism evidence="1 2">
    <name type="scientific">Anopheles arabiensis</name>
    <name type="common">Mosquito</name>
    <dbReference type="NCBI Taxonomy" id="7173"/>
    <lineage>
        <taxon>Eukaryota</taxon>
        <taxon>Metazoa</taxon>
        <taxon>Ecdysozoa</taxon>
        <taxon>Arthropoda</taxon>
        <taxon>Hexapoda</taxon>
        <taxon>Insecta</taxon>
        <taxon>Pterygota</taxon>
        <taxon>Neoptera</taxon>
        <taxon>Endopterygota</taxon>
        <taxon>Diptera</taxon>
        <taxon>Nematocera</taxon>
        <taxon>Culicoidea</taxon>
        <taxon>Culicidae</taxon>
        <taxon>Anophelinae</taxon>
        <taxon>Anopheles</taxon>
    </lineage>
</organism>
<reference evidence="1" key="1">
    <citation type="submission" date="2022-08" db="UniProtKB">
        <authorList>
            <consortium name="EnsemblMetazoa"/>
        </authorList>
    </citation>
    <scope>IDENTIFICATION</scope>
    <source>
        <strain evidence="1">Dongola</strain>
    </source>
</reference>
<proteinExistence type="predicted"/>
<dbReference type="AlphaFoldDB" id="A0A182ICV3"/>
<evidence type="ECO:0000313" key="1">
    <source>
        <dbReference type="EnsemblMetazoa" id="AARA011422-PA"/>
    </source>
</evidence>
<evidence type="ECO:0000313" key="2">
    <source>
        <dbReference type="Proteomes" id="UP000075840"/>
    </source>
</evidence>
<keyword evidence="2" id="KW-1185">Reference proteome</keyword>
<sequence>MATVEDLQQLLKRLIFYSKGEGLTLQVAIHFTNMEITLIKYSEDTLHMMKALITLGTCVQLYVKFIIGHKKASELKLLIDNIEQDILQCYQN</sequence>
<dbReference type="EnsemblMetazoa" id="AARA011422-RA">
    <property type="protein sequence ID" value="AARA011422-PA"/>
    <property type="gene ID" value="AARA011422"/>
</dbReference>
<protein>
    <submittedName>
        <fullName evidence="1">Uncharacterized protein</fullName>
    </submittedName>
</protein>
<dbReference type="VEuPathDB" id="VectorBase:AARA21_006537"/>
<dbReference type="VEuPathDB" id="VectorBase:AARA011422"/>
<dbReference type="Proteomes" id="UP000075840">
    <property type="component" value="Unassembled WGS sequence"/>
</dbReference>